<protein>
    <submittedName>
        <fullName evidence="2">DUF4843 domain-containing protein</fullName>
    </submittedName>
</protein>
<keyword evidence="1" id="KW-0812">Transmembrane</keyword>
<keyword evidence="1" id="KW-0472">Membrane</keyword>
<evidence type="ECO:0000313" key="2">
    <source>
        <dbReference type="EMBL" id="MBK9716766.1"/>
    </source>
</evidence>
<proteinExistence type="predicted"/>
<reference evidence="2 3" key="1">
    <citation type="submission" date="2020-10" db="EMBL/GenBank/DDBJ databases">
        <title>Connecting structure to function with the recovery of over 1000 high-quality activated sludge metagenome-assembled genomes encoding full-length rRNA genes using long-read sequencing.</title>
        <authorList>
            <person name="Singleton C.M."/>
            <person name="Petriglieri F."/>
            <person name="Kristensen J.M."/>
            <person name="Kirkegaard R.H."/>
            <person name="Michaelsen T.Y."/>
            <person name="Andersen M.H."/>
            <person name="Karst S.M."/>
            <person name="Dueholm M.S."/>
            <person name="Nielsen P.H."/>
            <person name="Albertsen M."/>
        </authorList>
    </citation>
    <scope>NUCLEOTIDE SEQUENCE [LARGE SCALE GENOMIC DNA]</scope>
    <source>
        <strain evidence="2">Ribe_18-Q3-R11-54_BAT3C.373</strain>
    </source>
</reference>
<keyword evidence="1" id="KW-1133">Transmembrane helix</keyword>
<sequence>MSILKKIIYKIILLILLLVLLNFVYVALFYQKDLQEHSEIINKIRAIDPKAEIVYFGESSNTSFDSMDCDQRSISKMCADYFPSITFGHVTKVASHGSIYKTLIQQLGGKPNIKTVIVTLNLRTFNADCRFSNLETPLQKSLVLLKKYPPLINRFLLSFKVYDIKTKKQREAQVLESWKMDSFVLGSNIPYRTTYDWNDAMSLIGVKNQDGSLNQKLTDLACHYIKGYAFVIDTMTNPRIKDFDEIVAYVKAKHWNLVFNLLAENIQTAKTLVNDELASMIKQNRNMLVQRYESKGVLVVDQLQMVDSAYFTDKTWTTEHYNETGRKIIARNLAYELQQYHPNQFIDHQKNILKGRVIKSNCEGHVQWSQVQTLSEEMFFSPNRSSKVDSIHPYSLTLEQKIEAVSDSSIKSIIFNTKLYKTNINSTPKLILEIDSNGKQSYWTGVDINTMSSEACKWLDIEQTFLVSGLISTGDVIKIYLFNESSSPVYVDDFRVSFL</sequence>
<dbReference type="Proteomes" id="UP000808349">
    <property type="component" value="Unassembled WGS sequence"/>
</dbReference>
<gene>
    <name evidence="2" type="ORF">IPO85_04485</name>
</gene>
<name>A0A9D7S8C2_9BACT</name>
<dbReference type="EMBL" id="JADKFW010000004">
    <property type="protein sequence ID" value="MBK9716766.1"/>
    <property type="molecule type" value="Genomic_DNA"/>
</dbReference>
<accession>A0A9D7S8C2</accession>
<comment type="caution">
    <text evidence="2">The sequence shown here is derived from an EMBL/GenBank/DDBJ whole genome shotgun (WGS) entry which is preliminary data.</text>
</comment>
<organism evidence="2 3">
    <name type="scientific">Candidatus Defluviibacterium haderslevense</name>
    <dbReference type="NCBI Taxonomy" id="2981993"/>
    <lineage>
        <taxon>Bacteria</taxon>
        <taxon>Pseudomonadati</taxon>
        <taxon>Bacteroidota</taxon>
        <taxon>Saprospiria</taxon>
        <taxon>Saprospirales</taxon>
        <taxon>Saprospiraceae</taxon>
        <taxon>Candidatus Defluviibacterium</taxon>
    </lineage>
</organism>
<feature type="transmembrane region" description="Helical" evidence="1">
    <location>
        <begin position="7"/>
        <end position="30"/>
    </location>
</feature>
<dbReference type="AlphaFoldDB" id="A0A9D7S8C2"/>
<evidence type="ECO:0000313" key="3">
    <source>
        <dbReference type="Proteomes" id="UP000808349"/>
    </source>
</evidence>
<evidence type="ECO:0000256" key="1">
    <source>
        <dbReference type="SAM" id="Phobius"/>
    </source>
</evidence>